<dbReference type="InterPro" id="IPR050347">
    <property type="entry name" value="Bact_Beta-galactosidase"/>
</dbReference>
<dbReference type="STRING" id="40998.A0A2P8AFN1"/>
<dbReference type="SUPFAM" id="SSF49785">
    <property type="entry name" value="Galactose-binding domain-like"/>
    <property type="match status" value="1"/>
</dbReference>
<dbReference type="InterPro" id="IPR006103">
    <property type="entry name" value="Glyco_hydro_2_cat"/>
</dbReference>
<dbReference type="InterPro" id="IPR036156">
    <property type="entry name" value="Beta-gal/glucu_dom_sf"/>
</dbReference>
<dbReference type="InterPro" id="IPR004199">
    <property type="entry name" value="B-gal_small/dom_5"/>
</dbReference>
<dbReference type="PRINTS" id="PR00132">
    <property type="entry name" value="GLHYDRLASE2"/>
</dbReference>
<name>A0A2P8AFN1_9PEZI</name>
<dbReference type="SUPFAM" id="SSF49303">
    <property type="entry name" value="beta-Galactosidase/glucuronidase domain"/>
    <property type="match status" value="2"/>
</dbReference>
<dbReference type="InterPro" id="IPR008979">
    <property type="entry name" value="Galactose-bd-like_sf"/>
</dbReference>
<proteinExistence type="inferred from homology"/>
<evidence type="ECO:0000256" key="2">
    <source>
        <dbReference type="ARBA" id="ARBA00007401"/>
    </source>
</evidence>
<dbReference type="InterPro" id="IPR006102">
    <property type="entry name" value="Ig-like_GH2"/>
</dbReference>
<dbReference type="Pfam" id="PF02929">
    <property type="entry name" value="Bgal_small_N"/>
    <property type="match status" value="1"/>
</dbReference>
<comment type="catalytic activity">
    <reaction evidence="1">
        <text>Hydrolysis of terminal non-reducing beta-D-galactose residues in beta-D-galactosides.</text>
        <dbReference type="EC" id="3.2.1.23"/>
    </reaction>
</comment>
<dbReference type="EC" id="3.2.1.23" evidence="3"/>
<dbReference type="GO" id="GO:0004565">
    <property type="term" value="F:beta-galactosidase activity"/>
    <property type="evidence" value="ECO:0007669"/>
    <property type="project" value="UniProtKB-EC"/>
</dbReference>
<evidence type="ECO:0000256" key="4">
    <source>
        <dbReference type="ARBA" id="ARBA00022801"/>
    </source>
</evidence>
<dbReference type="GO" id="GO:0009341">
    <property type="term" value="C:beta-galactosidase complex"/>
    <property type="evidence" value="ECO:0007669"/>
    <property type="project" value="InterPro"/>
</dbReference>
<evidence type="ECO:0000256" key="6">
    <source>
        <dbReference type="ARBA" id="ARBA00032230"/>
    </source>
</evidence>
<dbReference type="InterPro" id="IPR032312">
    <property type="entry name" value="LacZ_4"/>
</dbReference>
<keyword evidence="9" id="KW-1185">Reference proteome</keyword>
<dbReference type="PROSITE" id="PS00608">
    <property type="entry name" value="GLYCOSYL_HYDROL_F2_2"/>
    <property type="match status" value="1"/>
</dbReference>
<sequence>MDASKKSGSFPATVPDWNNLDVLHRNTLPPRAYFFPYPSEEAALTRDHNKADFICLNGTWKFHHASNPYDAPEDFAQVDFDNSAWHDIKVPGMWQLQGFSKPVYTNTNYHFPVDPPNVPVEGNETGSYIRTLSIPDHFKDKQLRLRFEGVDAAYHVFVNGVEVGYHQGSRNPAEFDITSHVKADRNNKLAVQVYRFCDGSYLEDQDQWRASGIFRDVFLVAFAKDNRVEDVHIRTDLDENYEDAELSADFRIAGSGDLVVQLLDADKRVIDQQSTVALPETHVSFQVRKPRKWTAESPNLYYLLATFGGQSVIQQVGFRKTEIKDGIFLVNGHRVVFRGANRHEHHPEHGRTVPYEYMKQDLIIMKRYNINAVRTSHQPNDPRLYELANELGLWVMDEADLECHGFASVAENAFTEQDRMKSYDERKDIAHADAAKWTSDDPAWEAAYVDRARELVVRDKNHPCVIMWSLGNEAFYGANHQAMYDWIRAHDNTRFVHYEGDTHAQTVDVYSRMYPEIKDIVENFGKAEDLTKPLVLCEYIHAMGNGPGNIKEYVDAFYTYPRLQGGFVWEWANHGMLTKTDQGKPYYAFGGDFGEDVHDYNFCLDGVLFSDHTPAPGLIEYAKAIEPVQLVDSSKSGLYKVINRYDIITLDHLRAEAVFQVQSGRSDVEEVSIPIGVAPGETATIDLQSAIVKHAEAFAVEVSFFLRDTPSWAEGTAHRVAWFQVSLPKWPSFIPRTVSETKGPLDLSVERIGADLKVSSGSHNTSYTFSLATGLLKALQKGESQLLTSPPMLTFYRPLTDNDRPQDGAHWLDKRVHQLRARTSGVEWRQTSDQVEIIVKSRIAPPVLAWGFDVVTSHIIQHVERDAKPALRIKVQATLRGEHPPSTLPRIGLSFGVTESFRRVEWFGRGPGPSYRDMKLSQHFDYHKAAIEELWTPWEFPQESGNRTDVSYVEFQSTSASLKAIFPEPSSFSATHYREADIDRSTHLFELEKCKTKDINVRLDWQHHGLGTGSCGPKTLDQYALKFGPFEHELWLI</sequence>
<dbReference type="OrthoDB" id="408320at2759"/>
<dbReference type="InterPro" id="IPR011013">
    <property type="entry name" value="Gal_mutarotase_sf_dom"/>
</dbReference>
<dbReference type="EMBL" id="NHZQ01000010">
    <property type="protein sequence ID" value="PSK59279.1"/>
    <property type="molecule type" value="Genomic_DNA"/>
</dbReference>
<dbReference type="Proteomes" id="UP000243723">
    <property type="component" value="Unassembled WGS sequence"/>
</dbReference>
<dbReference type="AlphaFoldDB" id="A0A2P8AFN1"/>
<accession>A0A2P8AFN1</accession>
<dbReference type="SUPFAM" id="SSF74650">
    <property type="entry name" value="Galactose mutarotase-like"/>
    <property type="match status" value="1"/>
</dbReference>
<comment type="caution">
    <text evidence="8">The sequence shown here is derived from an EMBL/GenBank/DDBJ whole genome shotgun (WGS) entry which is preliminary data.</text>
</comment>
<comment type="similarity">
    <text evidence="2">Belongs to the glycosyl hydrolase 2 family.</text>
</comment>
<dbReference type="SUPFAM" id="SSF51445">
    <property type="entry name" value="(Trans)glycosidases"/>
    <property type="match status" value="1"/>
</dbReference>
<dbReference type="InterPro" id="IPR006101">
    <property type="entry name" value="Glyco_hydro_2"/>
</dbReference>
<dbReference type="Gene3D" id="2.70.98.10">
    <property type="match status" value="1"/>
</dbReference>
<dbReference type="FunFam" id="3.20.20.80:FF:000018">
    <property type="entry name" value="Beta-galactosidase"/>
    <property type="match status" value="1"/>
</dbReference>
<keyword evidence="5" id="KW-0326">Glycosidase</keyword>
<dbReference type="Pfam" id="PF02836">
    <property type="entry name" value="Glyco_hydro_2_C"/>
    <property type="match status" value="1"/>
</dbReference>
<evidence type="ECO:0000259" key="7">
    <source>
        <dbReference type="SMART" id="SM01038"/>
    </source>
</evidence>
<reference evidence="8 9" key="1">
    <citation type="submission" date="2017-05" db="EMBL/GenBank/DDBJ databases">
        <title>Draft genome sequence of Elsinoe australis.</title>
        <authorList>
            <person name="Cheng Q."/>
        </authorList>
    </citation>
    <scope>NUCLEOTIDE SEQUENCE [LARGE SCALE GENOMIC DNA]</scope>
    <source>
        <strain evidence="8 9">NL1</strain>
    </source>
</reference>
<dbReference type="Pfam" id="PF02837">
    <property type="entry name" value="Glyco_hydro_2_N"/>
    <property type="match status" value="1"/>
</dbReference>
<feature type="domain" description="Beta galactosidase small chain/" evidence="7">
    <location>
        <begin position="759"/>
        <end position="1037"/>
    </location>
</feature>
<evidence type="ECO:0000256" key="5">
    <source>
        <dbReference type="ARBA" id="ARBA00023295"/>
    </source>
</evidence>
<dbReference type="Gene3D" id="2.60.40.10">
    <property type="entry name" value="Immunoglobulins"/>
    <property type="match status" value="2"/>
</dbReference>
<organism evidence="8 9">
    <name type="scientific">Elsinoe australis</name>
    <dbReference type="NCBI Taxonomy" id="40998"/>
    <lineage>
        <taxon>Eukaryota</taxon>
        <taxon>Fungi</taxon>
        <taxon>Dikarya</taxon>
        <taxon>Ascomycota</taxon>
        <taxon>Pezizomycotina</taxon>
        <taxon>Dothideomycetes</taxon>
        <taxon>Dothideomycetidae</taxon>
        <taxon>Myriangiales</taxon>
        <taxon>Elsinoaceae</taxon>
        <taxon>Elsinoe</taxon>
    </lineage>
</organism>
<evidence type="ECO:0000256" key="1">
    <source>
        <dbReference type="ARBA" id="ARBA00001412"/>
    </source>
</evidence>
<dbReference type="Gene3D" id="2.60.120.260">
    <property type="entry name" value="Galactose-binding domain-like"/>
    <property type="match status" value="1"/>
</dbReference>
<protein>
    <recommendedName>
        <fullName evidence="3">beta-galactosidase</fullName>
        <ecNumber evidence="3">3.2.1.23</ecNumber>
    </recommendedName>
    <alternativeName>
        <fullName evidence="6">Lactase</fullName>
    </alternativeName>
</protein>
<dbReference type="Gene3D" id="3.20.20.80">
    <property type="entry name" value="Glycosidases"/>
    <property type="match status" value="1"/>
</dbReference>
<dbReference type="GO" id="GO:0030246">
    <property type="term" value="F:carbohydrate binding"/>
    <property type="evidence" value="ECO:0007669"/>
    <property type="project" value="InterPro"/>
</dbReference>
<dbReference type="InterPro" id="IPR017853">
    <property type="entry name" value="GH"/>
</dbReference>
<dbReference type="GO" id="GO:0005990">
    <property type="term" value="P:lactose catabolic process"/>
    <property type="evidence" value="ECO:0007669"/>
    <property type="project" value="TreeGrafter"/>
</dbReference>
<evidence type="ECO:0000313" key="8">
    <source>
        <dbReference type="EMBL" id="PSK59279.1"/>
    </source>
</evidence>
<gene>
    <name evidence="8" type="ORF">B9Z65_3603</name>
</gene>
<dbReference type="InterPro" id="IPR023232">
    <property type="entry name" value="Glyco_hydro_2_AS"/>
</dbReference>
<dbReference type="InterPro" id="IPR013783">
    <property type="entry name" value="Ig-like_fold"/>
</dbReference>
<dbReference type="Pfam" id="PF00703">
    <property type="entry name" value="Glyco_hydro_2"/>
    <property type="match status" value="1"/>
</dbReference>
<keyword evidence="4" id="KW-0378">Hydrolase</keyword>
<dbReference type="PANTHER" id="PTHR46323:SF2">
    <property type="entry name" value="BETA-GALACTOSIDASE"/>
    <property type="match status" value="1"/>
</dbReference>
<evidence type="ECO:0000256" key="3">
    <source>
        <dbReference type="ARBA" id="ARBA00012756"/>
    </source>
</evidence>
<evidence type="ECO:0000313" key="9">
    <source>
        <dbReference type="Proteomes" id="UP000243723"/>
    </source>
</evidence>
<dbReference type="InterPro" id="IPR006104">
    <property type="entry name" value="Glyco_hydro_2_N"/>
</dbReference>
<dbReference type="InterPro" id="IPR014718">
    <property type="entry name" value="GH-type_carb-bd"/>
</dbReference>
<dbReference type="SMART" id="SM01038">
    <property type="entry name" value="Bgal_small_N"/>
    <property type="match status" value="1"/>
</dbReference>
<dbReference type="PANTHER" id="PTHR46323">
    <property type="entry name" value="BETA-GALACTOSIDASE"/>
    <property type="match status" value="1"/>
</dbReference>
<dbReference type="Pfam" id="PF16353">
    <property type="entry name" value="LacZ_4"/>
    <property type="match status" value="1"/>
</dbReference>